<evidence type="ECO:0000259" key="7">
    <source>
        <dbReference type="Pfam" id="PF02770"/>
    </source>
</evidence>
<evidence type="ECO:0000256" key="3">
    <source>
        <dbReference type="ARBA" id="ARBA00022630"/>
    </source>
</evidence>
<protein>
    <submittedName>
        <fullName evidence="9">Acyl-CoA dehydrogenase/oxidase</fullName>
    </submittedName>
</protein>
<evidence type="ECO:0000313" key="10">
    <source>
        <dbReference type="Proteomes" id="UP000193467"/>
    </source>
</evidence>
<reference evidence="9 10" key="1">
    <citation type="submission" date="2016-07" db="EMBL/GenBank/DDBJ databases">
        <title>Pervasive Adenine N6-methylation of Active Genes in Fungi.</title>
        <authorList>
            <consortium name="DOE Joint Genome Institute"/>
            <person name="Mondo S.J."/>
            <person name="Dannebaum R.O."/>
            <person name="Kuo R.C."/>
            <person name="Labutti K."/>
            <person name="Haridas S."/>
            <person name="Kuo A."/>
            <person name="Salamov A."/>
            <person name="Ahrendt S.R."/>
            <person name="Lipzen A."/>
            <person name="Sullivan W."/>
            <person name="Andreopoulos W.B."/>
            <person name="Clum A."/>
            <person name="Lindquist E."/>
            <person name="Daum C."/>
            <person name="Ramamoorthy G.K."/>
            <person name="Gryganskyi A."/>
            <person name="Culley D."/>
            <person name="Magnuson J.K."/>
            <person name="James T.Y."/>
            <person name="O'Malley M.A."/>
            <person name="Stajich J.E."/>
            <person name="Spatafora J.W."/>
            <person name="Visel A."/>
            <person name="Grigoriev I.V."/>
        </authorList>
    </citation>
    <scope>NUCLEOTIDE SEQUENCE [LARGE SCALE GENOMIC DNA]</scope>
    <source>
        <strain evidence="9 10">62-1032</strain>
    </source>
</reference>
<comment type="cofactor">
    <cofactor evidence="1 5">
        <name>FAD</name>
        <dbReference type="ChEBI" id="CHEBI:57692"/>
    </cofactor>
</comment>
<evidence type="ECO:0000313" key="9">
    <source>
        <dbReference type="EMBL" id="ORY65639.1"/>
    </source>
</evidence>
<proteinExistence type="inferred from homology"/>
<dbReference type="Proteomes" id="UP000193467">
    <property type="component" value="Unassembled WGS sequence"/>
</dbReference>
<dbReference type="InterPro" id="IPR006089">
    <property type="entry name" value="Acyl-CoA_DH_CS"/>
</dbReference>
<dbReference type="InterPro" id="IPR052904">
    <property type="entry name" value="Acyl-CoA_dehydrogenase-like"/>
</dbReference>
<comment type="caution">
    <text evidence="9">The sequence shown here is derived from an EMBL/GenBank/DDBJ whole genome shotgun (WGS) entry which is preliminary data.</text>
</comment>
<keyword evidence="3 5" id="KW-0285">Flavoprotein</keyword>
<dbReference type="InterPro" id="IPR036250">
    <property type="entry name" value="AcylCo_DH-like_C"/>
</dbReference>
<comment type="similarity">
    <text evidence="2 5">Belongs to the acyl-CoA dehydrogenase family.</text>
</comment>
<dbReference type="EMBL" id="MCGR01000064">
    <property type="protein sequence ID" value="ORY65639.1"/>
    <property type="molecule type" value="Genomic_DNA"/>
</dbReference>
<dbReference type="InterPro" id="IPR009100">
    <property type="entry name" value="AcylCoA_DH/oxidase_NM_dom_sf"/>
</dbReference>
<dbReference type="Pfam" id="PF18158">
    <property type="entry name" value="AidB_N"/>
    <property type="match status" value="1"/>
</dbReference>
<dbReference type="STRING" id="106004.A0A1Y2E2A7"/>
<keyword evidence="5" id="KW-0560">Oxidoreductase</keyword>
<gene>
    <name evidence="9" type="ORF">BCR35DRAFT_322371</name>
</gene>
<keyword evidence="4 5" id="KW-0274">FAD</keyword>
<dbReference type="PROSITE" id="PS00073">
    <property type="entry name" value="ACYL_COA_DH_2"/>
    <property type="match status" value="1"/>
</dbReference>
<evidence type="ECO:0000256" key="5">
    <source>
        <dbReference type="RuleBase" id="RU362125"/>
    </source>
</evidence>
<feature type="domain" description="Adaptive response protein AidB N-terminal" evidence="8">
    <location>
        <begin position="62"/>
        <end position="162"/>
    </location>
</feature>
<dbReference type="GO" id="GO:0003995">
    <property type="term" value="F:acyl-CoA dehydrogenase activity"/>
    <property type="evidence" value="ECO:0007669"/>
    <property type="project" value="InterPro"/>
</dbReference>
<dbReference type="InterPro" id="IPR009075">
    <property type="entry name" value="AcylCo_DH/oxidase_C"/>
</dbReference>
<accession>A0A1Y2E2A7</accession>
<dbReference type="PANTHER" id="PTHR42707">
    <property type="entry name" value="ACYL-COA DEHYDROGENASE"/>
    <property type="match status" value="1"/>
</dbReference>
<name>A0A1Y2E2A7_9BASI</name>
<sequence length="590" mass="64191">MHVNEGHQQAPYALPGAWDGNPALKSLMKRTLSNETFAAVSQDCEGFQERLAGPIHDLRLKVEEPSLVQFNQWGQRVDTLKTSEGWRGLKQVAAEEGLVALPYERKQGSSSRTYAFVKSYLWLPECGYVGCPIAMTDGCARVLELAGTTEMKQEILPLLTSRVAGKAWTAGQWMTEKPGGSDVSLTETVATPVTFSPEPKPGDSFVLNGFKWFSSATDGNVALALARTGGEGSRGLSLFAVKMRKEDGTTNGIFIHRLKRKFGTKAVPTAELSLEGCIGQLVGQPGEGVRIISSVLNITRLHSAVTSVASLRRALDIASGFARVRHVGGKDGSLLSHNEMHTSVLASSELVHRALLQVVFGTIGLLGKSEAEPLKFTEEEGHRLRLLTPVVKSFAADLASREMMKCMEALGGQGYMEENEFGRLIADQSVERIWEGTTNVLALDVVRVILKSKGASVKAFIDWATAVLTSTPAELNLAVPRQIITTDLALLGKATKSYFQPTPADPRLARPLLYLIGFAASSVHLAEQAIWSHGKQGEDAEVNRAAVERWSDNGGVREARRTIEELLRRGEDVRERETKLDASLVYGSKL</sequence>
<evidence type="ECO:0000259" key="6">
    <source>
        <dbReference type="Pfam" id="PF00441"/>
    </source>
</evidence>
<dbReference type="Gene3D" id="2.40.110.20">
    <property type="match status" value="1"/>
</dbReference>
<evidence type="ECO:0000256" key="4">
    <source>
        <dbReference type="ARBA" id="ARBA00022827"/>
    </source>
</evidence>
<dbReference type="SUPFAM" id="SSF56645">
    <property type="entry name" value="Acyl-CoA dehydrogenase NM domain-like"/>
    <property type="match status" value="1"/>
</dbReference>
<dbReference type="AlphaFoldDB" id="A0A1Y2E2A7"/>
<dbReference type="OrthoDB" id="10251155at2759"/>
<organism evidence="9 10">
    <name type="scientific">Leucosporidium creatinivorum</name>
    <dbReference type="NCBI Taxonomy" id="106004"/>
    <lineage>
        <taxon>Eukaryota</taxon>
        <taxon>Fungi</taxon>
        <taxon>Dikarya</taxon>
        <taxon>Basidiomycota</taxon>
        <taxon>Pucciniomycotina</taxon>
        <taxon>Microbotryomycetes</taxon>
        <taxon>Leucosporidiales</taxon>
        <taxon>Leucosporidium</taxon>
    </lineage>
</organism>
<evidence type="ECO:0000259" key="8">
    <source>
        <dbReference type="Pfam" id="PF18158"/>
    </source>
</evidence>
<dbReference type="SUPFAM" id="SSF47203">
    <property type="entry name" value="Acyl-CoA dehydrogenase C-terminal domain-like"/>
    <property type="match status" value="1"/>
</dbReference>
<evidence type="ECO:0000256" key="2">
    <source>
        <dbReference type="ARBA" id="ARBA00009347"/>
    </source>
</evidence>
<dbReference type="Pfam" id="PF00441">
    <property type="entry name" value="Acyl-CoA_dh_1"/>
    <property type="match status" value="1"/>
</dbReference>
<dbReference type="InterPro" id="IPR041504">
    <property type="entry name" value="AidB_N"/>
</dbReference>
<feature type="domain" description="Acyl-CoA oxidase/dehydrogenase middle" evidence="7">
    <location>
        <begin position="172"/>
        <end position="277"/>
    </location>
</feature>
<dbReference type="InterPro" id="IPR006091">
    <property type="entry name" value="Acyl-CoA_Oxase/DH_mid-dom"/>
</dbReference>
<dbReference type="Gene3D" id="1.20.140.10">
    <property type="entry name" value="Butyryl-CoA Dehydrogenase, subunit A, domain 3"/>
    <property type="match status" value="1"/>
</dbReference>
<keyword evidence="10" id="KW-1185">Reference proteome</keyword>
<dbReference type="PANTHER" id="PTHR42707:SF2">
    <property type="entry name" value="ACD11 DEHYDROGENASE"/>
    <property type="match status" value="1"/>
</dbReference>
<dbReference type="Gene3D" id="6.10.250.600">
    <property type="match status" value="1"/>
</dbReference>
<feature type="domain" description="Acyl-CoA dehydrogenase/oxidase C-terminal" evidence="6">
    <location>
        <begin position="286"/>
        <end position="449"/>
    </location>
</feature>
<dbReference type="Pfam" id="PF02770">
    <property type="entry name" value="Acyl-CoA_dh_M"/>
    <property type="match status" value="1"/>
</dbReference>
<dbReference type="InParanoid" id="A0A1Y2E2A7"/>
<evidence type="ECO:0000256" key="1">
    <source>
        <dbReference type="ARBA" id="ARBA00001974"/>
    </source>
</evidence>